<dbReference type="Proteomes" id="UP000193719">
    <property type="component" value="Unassembled WGS sequence"/>
</dbReference>
<dbReference type="AlphaFoldDB" id="A0A1Y1VN68"/>
<organism evidence="2 3">
    <name type="scientific">Piromyces finnis</name>
    <dbReference type="NCBI Taxonomy" id="1754191"/>
    <lineage>
        <taxon>Eukaryota</taxon>
        <taxon>Fungi</taxon>
        <taxon>Fungi incertae sedis</taxon>
        <taxon>Chytridiomycota</taxon>
        <taxon>Chytridiomycota incertae sedis</taxon>
        <taxon>Neocallimastigomycetes</taxon>
        <taxon>Neocallimastigales</taxon>
        <taxon>Neocallimastigaceae</taxon>
        <taxon>Piromyces</taxon>
    </lineage>
</organism>
<evidence type="ECO:0000313" key="3">
    <source>
        <dbReference type="Proteomes" id="UP000193719"/>
    </source>
</evidence>
<keyword evidence="1" id="KW-1133">Transmembrane helix</keyword>
<reference evidence="2 3" key="1">
    <citation type="submission" date="2016-08" db="EMBL/GenBank/DDBJ databases">
        <title>Genomes of anaerobic fungi encode conserved fungal cellulosomes for biomass hydrolysis.</title>
        <authorList>
            <consortium name="DOE Joint Genome Institute"/>
            <person name="Haitjema C.H."/>
            <person name="Gilmore S.P."/>
            <person name="Henske J.K."/>
            <person name="Solomon K.V."/>
            <person name="De Groot R."/>
            <person name="Kuo A."/>
            <person name="Mondo S.J."/>
            <person name="Salamov A.A."/>
            <person name="Labutti K."/>
            <person name="Zhao Z."/>
            <person name="Chiniquy J."/>
            <person name="Barry K."/>
            <person name="Brewer H.M."/>
            <person name="Purvine S.O."/>
            <person name="Wright A.T."/>
            <person name="Boxma B."/>
            <person name="Van Alen T."/>
            <person name="Hackstein J.H."/>
            <person name="Baker S.E."/>
            <person name="Grigoriev I.V."/>
            <person name="O'Malley M.A."/>
        </authorList>
    </citation>
    <scope>NUCLEOTIDE SEQUENCE [LARGE SCALE GENOMIC DNA]</scope>
    <source>
        <strain evidence="3">finn</strain>
    </source>
</reference>
<gene>
    <name evidence="2" type="ORF">BCR36DRAFT_271680</name>
</gene>
<dbReference type="EMBL" id="MCFH01000001">
    <property type="protein sequence ID" value="ORX60845.1"/>
    <property type="molecule type" value="Genomic_DNA"/>
</dbReference>
<keyword evidence="1" id="KW-0472">Membrane</keyword>
<protein>
    <submittedName>
        <fullName evidence="2">Uncharacterized protein</fullName>
    </submittedName>
</protein>
<keyword evidence="1" id="KW-0812">Transmembrane</keyword>
<accession>A0A1Y1VN68</accession>
<evidence type="ECO:0000313" key="2">
    <source>
        <dbReference type="EMBL" id="ORX60845.1"/>
    </source>
</evidence>
<evidence type="ECO:0000256" key="1">
    <source>
        <dbReference type="SAM" id="Phobius"/>
    </source>
</evidence>
<name>A0A1Y1VN68_9FUNG</name>
<comment type="caution">
    <text evidence="2">The sequence shown here is derived from an EMBL/GenBank/DDBJ whole genome shotgun (WGS) entry which is preliminary data.</text>
</comment>
<reference evidence="2 3" key="2">
    <citation type="submission" date="2016-08" db="EMBL/GenBank/DDBJ databases">
        <title>Pervasive Adenine N6-methylation of Active Genes in Fungi.</title>
        <authorList>
            <consortium name="DOE Joint Genome Institute"/>
            <person name="Mondo S.J."/>
            <person name="Dannebaum R.O."/>
            <person name="Kuo R.C."/>
            <person name="Labutti K."/>
            <person name="Haridas S."/>
            <person name="Kuo A."/>
            <person name="Salamov A."/>
            <person name="Ahrendt S.R."/>
            <person name="Lipzen A."/>
            <person name="Sullivan W."/>
            <person name="Andreopoulos W.B."/>
            <person name="Clum A."/>
            <person name="Lindquist E."/>
            <person name="Daum C."/>
            <person name="Ramamoorthy G.K."/>
            <person name="Gryganskyi A."/>
            <person name="Culley D."/>
            <person name="Magnuson J.K."/>
            <person name="James T.Y."/>
            <person name="O'Malley M.A."/>
            <person name="Stajich J.E."/>
            <person name="Spatafora J.W."/>
            <person name="Visel A."/>
            <person name="Grigoriev I.V."/>
        </authorList>
    </citation>
    <scope>NUCLEOTIDE SEQUENCE [LARGE SCALE GENOMIC DNA]</scope>
    <source>
        <strain evidence="3">finn</strain>
    </source>
</reference>
<feature type="transmembrane region" description="Helical" evidence="1">
    <location>
        <begin position="69"/>
        <end position="90"/>
    </location>
</feature>
<keyword evidence="3" id="KW-1185">Reference proteome</keyword>
<proteinExistence type="predicted"/>
<sequence>MLNTEYSDYTTNDGIINGSLLNNDPNNLHLPNSGNTTNNNDSNKNYFHLCHICGNGFPKAAIPSHQKMYVIFTFYYTFYLVLVLNITNVISY</sequence>